<dbReference type="InterPro" id="IPR029787">
    <property type="entry name" value="Nucleotide_cyclase"/>
</dbReference>
<organism evidence="3 5">
    <name type="scientific">Caulochytrium protostelioides</name>
    <dbReference type="NCBI Taxonomy" id="1555241"/>
    <lineage>
        <taxon>Eukaryota</taxon>
        <taxon>Fungi</taxon>
        <taxon>Fungi incertae sedis</taxon>
        <taxon>Chytridiomycota</taxon>
        <taxon>Chytridiomycota incertae sedis</taxon>
        <taxon>Chytridiomycetes</taxon>
        <taxon>Caulochytriales</taxon>
        <taxon>Caulochytriaceae</taxon>
        <taxon>Caulochytrium</taxon>
    </lineage>
</organism>
<dbReference type="EMBL" id="ML014139">
    <property type="protein sequence ID" value="RKP02621.1"/>
    <property type="molecule type" value="Genomic_DNA"/>
</dbReference>
<feature type="domain" description="Guanylate cyclase" evidence="1">
    <location>
        <begin position="348"/>
        <end position="471"/>
    </location>
</feature>
<feature type="non-terminal residue" evidence="3">
    <location>
        <position position="584"/>
    </location>
</feature>
<accession>A0A4P9XBX3</accession>
<dbReference type="InterPro" id="IPR001054">
    <property type="entry name" value="A/G_cyclase"/>
</dbReference>
<dbReference type="CDD" id="cd07302">
    <property type="entry name" value="CHD"/>
    <property type="match status" value="2"/>
</dbReference>
<evidence type="ECO:0000313" key="5">
    <source>
        <dbReference type="Proteomes" id="UP000274922"/>
    </source>
</evidence>
<dbReference type="PROSITE" id="PS50125">
    <property type="entry name" value="GUANYLATE_CYCLASE_2"/>
    <property type="match status" value="2"/>
</dbReference>
<reference evidence="3" key="2">
    <citation type="submission" date="2018-04" db="EMBL/GenBank/DDBJ databases">
        <title>Leveraging single-cell genomics to expand the Fungal Tree of Life.</title>
        <authorList>
            <consortium name="DOE Joint Genome Institute"/>
            <person name="Ahrendt S.R."/>
            <person name="Quandt C.A."/>
            <person name="Ciobanu D."/>
            <person name="Clum A."/>
            <person name="Salamov A."/>
            <person name="Andreopoulos B."/>
            <person name="Cheng J.-F."/>
            <person name="Woyke T."/>
            <person name="Pelin A."/>
            <person name="Henrissat B."/>
            <person name="Benny G.L."/>
            <person name="Smith M.E."/>
            <person name="James T.Y."/>
            <person name="Grigoriev I.V."/>
        </authorList>
    </citation>
    <scope>NUCLEOTIDE SEQUENCE</scope>
    <source>
        <strain evidence="3">ATCC 52028</strain>
    </source>
</reference>
<dbReference type="STRING" id="1555241.A0A4P9XBX3"/>
<dbReference type="AlphaFoldDB" id="A0A4P9XBX3"/>
<reference evidence="2" key="3">
    <citation type="submission" date="2018-08" db="EMBL/GenBank/DDBJ databases">
        <title>Leveraging single-cell genomics to expand the Fungal Tree of Life.</title>
        <authorList>
            <consortium name="DOE Joint Genome Institute"/>
            <person name="Ahrendt S.R."/>
            <person name="Quandt C.A."/>
            <person name="Ciobanu D."/>
            <person name="Clum A."/>
            <person name="Salamov A."/>
            <person name="Andreopoulos B."/>
            <person name="Cheng J.-F."/>
            <person name="Woyke T."/>
            <person name="Pelin A."/>
            <person name="Henrissat B."/>
            <person name="Reynolds N."/>
            <person name="Benny G.L."/>
            <person name="Smith M.E."/>
            <person name="James T.Y."/>
            <person name="Grigoriev I.V."/>
        </authorList>
    </citation>
    <scope>NUCLEOTIDE SEQUENCE</scope>
    <source>
        <strain evidence="2">ATCC 52028</strain>
    </source>
</reference>
<dbReference type="Gene3D" id="3.30.70.1230">
    <property type="entry name" value="Nucleotide cyclase"/>
    <property type="match status" value="2"/>
</dbReference>
<reference evidence="4 5" key="1">
    <citation type="journal article" date="2018" name="Nat. Microbiol.">
        <title>Leveraging single-cell genomics to expand the fungal tree of life.</title>
        <authorList>
            <person name="Ahrendt S.R."/>
            <person name="Quandt C.A."/>
            <person name="Ciobanu D."/>
            <person name="Clum A."/>
            <person name="Salamov A."/>
            <person name="Andreopoulos B."/>
            <person name="Cheng J.F."/>
            <person name="Woyke T."/>
            <person name="Pelin A."/>
            <person name="Henrissat B."/>
            <person name="Reynolds N.K."/>
            <person name="Benny G.L."/>
            <person name="Smith M.E."/>
            <person name="James T.Y."/>
            <person name="Grigoriev I.V."/>
        </authorList>
    </citation>
    <scope>NUCLEOTIDE SEQUENCE [LARGE SCALE GENOMIC DNA]</scope>
    <source>
        <strain evidence="4 5">ATCC 52028</strain>
    </source>
</reference>
<dbReference type="Proteomes" id="UP000268535">
    <property type="component" value="Unassembled WGS sequence"/>
</dbReference>
<dbReference type="PANTHER" id="PTHR47455:SF1">
    <property type="entry name" value="GUANYLATE CYCLASE DOMAIN-CONTAINING PROTEIN"/>
    <property type="match status" value="1"/>
</dbReference>
<dbReference type="Proteomes" id="UP000274922">
    <property type="component" value="Unassembled WGS sequence"/>
</dbReference>
<name>A0A4P9XBX3_9FUNG</name>
<dbReference type="SUPFAM" id="SSF55073">
    <property type="entry name" value="Nucleotide cyclase"/>
    <property type="match status" value="2"/>
</dbReference>
<dbReference type="GO" id="GO:0035556">
    <property type="term" value="P:intracellular signal transduction"/>
    <property type="evidence" value="ECO:0007669"/>
    <property type="project" value="InterPro"/>
</dbReference>
<feature type="domain" description="Guanylate cyclase" evidence="1">
    <location>
        <begin position="82"/>
        <end position="232"/>
    </location>
</feature>
<evidence type="ECO:0000313" key="2">
    <source>
        <dbReference type="EMBL" id="RKO96432.1"/>
    </source>
</evidence>
<evidence type="ECO:0000259" key="1">
    <source>
        <dbReference type="PROSITE" id="PS50125"/>
    </source>
</evidence>
<gene>
    <name evidence="2" type="ORF">CAUPRSCDRAFT_8156</name>
    <name evidence="3" type="ORF">CXG81DRAFT_10567</name>
</gene>
<dbReference type="Pfam" id="PF00211">
    <property type="entry name" value="Guanylate_cyc"/>
    <property type="match status" value="1"/>
</dbReference>
<dbReference type="GO" id="GO:0009190">
    <property type="term" value="P:cyclic nucleotide biosynthetic process"/>
    <property type="evidence" value="ECO:0007669"/>
    <property type="project" value="InterPro"/>
</dbReference>
<evidence type="ECO:0000313" key="4">
    <source>
        <dbReference type="Proteomes" id="UP000268535"/>
    </source>
</evidence>
<keyword evidence="5" id="KW-1185">Reference proteome</keyword>
<sequence>MDLLANHDYDINNRFVEYDQVVPNFVSKNVREYCDRLAKAKAKEIQLTGGGKPPAAHPELSTASVAANAVNMEPTATEAFAAVVMVDVSGYSTLTSTLSDQGAIGAEILSKTMKGYLDKIIQTILLHGGDIVKFAGDAVIFYWKVKPSPKMSPADEEIERGEVVLKACHCCMDLLNNLGTYHIDVPQSSTDTLRIHLGIGAGKVFDIYVGGNPGRWEHFIAGDAVSQLSHVLDLAKAGELAMSHQALKFFSGVVNIDTVNIGDYDKRCIILHGLENAKRKISAPSPKEDEDLALWEIAPVEANVELYKKFINQSALYKLQADINQCRLFRAESGLHGLLSLHELRQVTTVFIKLGSLSRWETKEQLVEAQEAMNIVQAALNRYEGSLRQFHVDDKGATILCFFGLPPLAHENDAEYGIKAAMEICEEFKIIFSDFSIGMTTGIVSTGGVGNAIRTEYAVMGDSINMAARLMCHPEAHLSILVDQRSFNLCERILHFDSLGEVKVKGKTRPIAIFRPKELRIDPGSHRVSVHRNPADIIGRLLEKELVARTLSYSQSDSEAKAPLVIMMAEGGQGLSSMVDYTKQ</sequence>
<protein>
    <submittedName>
        <fullName evidence="2">Adenylyl cyclase</fullName>
    </submittedName>
</protein>
<dbReference type="PANTHER" id="PTHR47455">
    <property type="entry name" value="ADENYLYL CYCLASE BETA"/>
    <property type="match status" value="1"/>
</dbReference>
<proteinExistence type="predicted"/>
<evidence type="ECO:0000313" key="3">
    <source>
        <dbReference type="EMBL" id="RKP02621.1"/>
    </source>
</evidence>
<dbReference type="OrthoDB" id="194468at2759"/>
<dbReference type="EMBL" id="ML009956">
    <property type="protein sequence ID" value="RKO96432.1"/>
    <property type="molecule type" value="Genomic_DNA"/>
</dbReference>